<evidence type="ECO:0000256" key="1">
    <source>
        <dbReference type="ARBA" id="ARBA00001946"/>
    </source>
</evidence>
<dbReference type="PANTHER" id="PTHR13794">
    <property type="entry name" value="ENOLASE SUPERFAMILY, MANDELATE RACEMASE"/>
    <property type="match status" value="1"/>
</dbReference>
<dbReference type="PROSITE" id="PS00909">
    <property type="entry name" value="MR_MLE_2"/>
    <property type="match status" value="1"/>
</dbReference>
<dbReference type="AlphaFoldDB" id="J6ETJ1"/>
<dbReference type="Pfam" id="PF13378">
    <property type="entry name" value="MR_MLE_C"/>
    <property type="match status" value="1"/>
</dbReference>
<dbReference type="GO" id="GO:0009063">
    <property type="term" value="P:amino acid catabolic process"/>
    <property type="evidence" value="ECO:0007669"/>
    <property type="project" value="InterPro"/>
</dbReference>
<comment type="caution">
    <text evidence="6">The sequence shown here is derived from an EMBL/GenBank/DDBJ whole genome shotgun (WGS) entry which is preliminary data.</text>
</comment>
<dbReference type="KEGG" id="tasa:A1Q1_05397"/>
<dbReference type="InterPro" id="IPR029065">
    <property type="entry name" value="Enolase_C-like"/>
</dbReference>
<feature type="domain" description="Mandelate racemase/muconate lactonizing enzyme C-terminal" evidence="5">
    <location>
        <begin position="172"/>
        <end position="288"/>
    </location>
</feature>
<dbReference type="InterPro" id="IPR013341">
    <property type="entry name" value="Mandelate_racemase_N_dom"/>
</dbReference>
<dbReference type="InterPro" id="IPR018110">
    <property type="entry name" value="Mandel_Rmase/mucon_lact_enz_CS"/>
</dbReference>
<dbReference type="Proteomes" id="UP000002748">
    <property type="component" value="Unassembled WGS sequence"/>
</dbReference>
<evidence type="ECO:0000259" key="5">
    <source>
        <dbReference type="SMART" id="SM00922"/>
    </source>
</evidence>
<comment type="cofactor">
    <cofactor evidence="1">
        <name>Mg(2+)</name>
        <dbReference type="ChEBI" id="CHEBI:18420"/>
    </cofactor>
</comment>
<name>J6ETJ1_TRIAS</name>
<dbReference type="SUPFAM" id="SSF54826">
    <property type="entry name" value="Enolase N-terminal domain-like"/>
    <property type="match status" value="1"/>
</dbReference>
<dbReference type="GO" id="GO:0016836">
    <property type="term" value="F:hydro-lyase activity"/>
    <property type="evidence" value="ECO:0007669"/>
    <property type="project" value="TreeGrafter"/>
</dbReference>
<sequence length="443" mass="49005">MNKECDYSAAYVVLETDTGLQGHGMTFTIGRGNDIVCYAVKAVAERLVGQSAEDFFADMGAFWEYLVSDPQHRWLGPEKGVISLATAAVSNAVWDMYAKARGKPLWKLICDFSPEEFVRATSFRYITDAITREEALALLKEKEAGKKAREAEVIEKGYPAYTTSVGWLGYSDEKVERLTKEALVQGFSHFKLKVGADVEDDLRRGQLIRSIIDNPANMTREIDPKTTEGKNPGPTGCVLMVDANQVWDVEQAIEYMEKLSPLKPWFIEEPTAPDDAVGHAAIRKGLKPFGIGVATGEHAHNRMTFKQLLMLDAIDVAQIDSCRMSGINEILAVLLMSAKKGVPVCPHAGGVGLCELVVHLSLIDFICVSGTMDRQVLEWVDHLHKQFQYPVSINQNGRYNVPLDPRGGYSIEMKPEAIKTFSYPNGPYWVAAAKGEAPIVDLD</sequence>
<dbReference type="SFLD" id="SFLDG00179">
    <property type="entry name" value="mandelate_racemase"/>
    <property type="match status" value="1"/>
</dbReference>
<keyword evidence="3" id="KW-0460">Magnesium</keyword>
<dbReference type="Gene3D" id="3.30.390.10">
    <property type="entry name" value="Enolase-like, N-terminal domain"/>
    <property type="match status" value="1"/>
</dbReference>
<keyword evidence="2" id="KW-0479">Metal-binding</keyword>
<protein>
    <submittedName>
        <fullName evidence="6">Mandelate racemase/muconate lactonizing enzyme</fullName>
    </submittedName>
</protein>
<evidence type="ECO:0000256" key="3">
    <source>
        <dbReference type="ARBA" id="ARBA00022842"/>
    </source>
</evidence>
<dbReference type="FunFam" id="3.20.20.120:FF:000007">
    <property type="entry name" value="Mitochondrial enolase superfamily member 1"/>
    <property type="match status" value="1"/>
</dbReference>
<dbReference type="InterPro" id="IPR036849">
    <property type="entry name" value="Enolase-like_C_sf"/>
</dbReference>
<dbReference type="GO" id="GO:0016052">
    <property type="term" value="P:carbohydrate catabolic process"/>
    <property type="evidence" value="ECO:0007669"/>
    <property type="project" value="TreeGrafter"/>
</dbReference>
<dbReference type="Pfam" id="PF02746">
    <property type="entry name" value="MR_MLE_N"/>
    <property type="match status" value="1"/>
</dbReference>
<proteinExistence type="predicted"/>
<dbReference type="Gene3D" id="3.20.20.120">
    <property type="entry name" value="Enolase-like C-terminal domain"/>
    <property type="match status" value="1"/>
</dbReference>
<evidence type="ECO:0000313" key="7">
    <source>
        <dbReference type="Proteomes" id="UP000002748"/>
    </source>
</evidence>
<dbReference type="EMBL" id="ALBS01000307">
    <property type="protein sequence ID" value="EJT46067.1"/>
    <property type="molecule type" value="Genomic_DNA"/>
</dbReference>
<evidence type="ECO:0000256" key="4">
    <source>
        <dbReference type="ARBA" id="ARBA00023239"/>
    </source>
</evidence>
<accession>J6ETJ1</accession>
<evidence type="ECO:0000256" key="2">
    <source>
        <dbReference type="ARBA" id="ARBA00022723"/>
    </source>
</evidence>
<reference evidence="6 7" key="1">
    <citation type="journal article" date="2012" name="Eukaryot. Cell">
        <title>Draft genome sequence of CBS 2479, the standard type strain of Trichosporon asahii.</title>
        <authorList>
            <person name="Yang R.Y."/>
            <person name="Li H.T."/>
            <person name="Zhu H."/>
            <person name="Zhou G.P."/>
            <person name="Wang M."/>
            <person name="Wang L."/>
        </authorList>
    </citation>
    <scope>NUCLEOTIDE SEQUENCE [LARGE SCALE GENOMIC DNA]</scope>
    <source>
        <strain evidence="7">ATCC 90039 / CBS 2479 / JCM 2466 / KCTC 7840 / NCYC 2677 / UAMH 7654</strain>
    </source>
</reference>
<organism evidence="6 7">
    <name type="scientific">Trichosporon asahii var. asahii (strain ATCC 90039 / CBS 2479 / JCM 2466 / KCTC 7840 / NBRC 103889/ NCYC 2677 / UAMH 7654)</name>
    <name type="common">Yeast</name>
    <dbReference type="NCBI Taxonomy" id="1186058"/>
    <lineage>
        <taxon>Eukaryota</taxon>
        <taxon>Fungi</taxon>
        <taxon>Dikarya</taxon>
        <taxon>Basidiomycota</taxon>
        <taxon>Agaricomycotina</taxon>
        <taxon>Tremellomycetes</taxon>
        <taxon>Trichosporonales</taxon>
        <taxon>Trichosporonaceae</taxon>
        <taxon>Trichosporon</taxon>
    </lineage>
</organism>
<dbReference type="SFLD" id="SFLDS00001">
    <property type="entry name" value="Enolase"/>
    <property type="match status" value="1"/>
</dbReference>
<keyword evidence="4" id="KW-0456">Lyase</keyword>
<gene>
    <name evidence="6" type="ORF">A1Q1_05397</name>
</gene>
<dbReference type="HOGENOM" id="CLU_030273_2_0_1"/>
<dbReference type="InterPro" id="IPR013342">
    <property type="entry name" value="Mandelate_racemase_C"/>
</dbReference>
<dbReference type="VEuPathDB" id="FungiDB:A1Q1_05397"/>
<dbReference type="SMART" id="SM00922">
    <property type="entry name" value="MR_MLE"/>
    <property type="match status" value="1"/>
</dbReference>
<dbReference type="SUPFAM" id="SSF51604">
    <property type="entry name" value="Enolase C-terminal domain-like"/>
    <property type="match status" value="1"/>
</dbReference>
<dbReference type="InterPro" id="IPR029017">
    <property type="entry name" value="Enolase-like_N"/>
</dbReference>
<dbReference type="RefSeq" id="XP_014177604.1">
    <property type="nucleotide sequence ID" value="XM_014322129.1"/>
</dbReference>
<dbReference type="GeneID" id="25988909"/>
<dbReference type="PANTHER" id="PTHR13794:SF58">
    <property type="entry name" value="MITOCHONDRIAL ENOLASE SUPERFAMILY MEMBER 1"/>
    <property type="match status" value="1"/>
</dbReference>
<dbReference type="GO" id="GO:0000287">
    <property type="term" value="F:magnesium ion binding"/>
    <property type="evidence" value="ECO:0007669"/>
    <property type="project" value="TreeGrafter"/>
</dbReference>
<dbReference type="InterPro" id="IPR046945">
    <property type="entry name" value="RHMD-like"/>
</dbReference>
<evidence type="ECO:0000313" key="6">
    <source>
        <dbReference type="EMBL" id="EJT46067.1"/>
    </source>
</evidence>
<dbReference type="OrthoDB" id="14161at2759"/>